<proteinExistence type="predicted"/>
<feature type="region of interest" description="Disordered" evidence="1">
    <location>
        <begin position="1"/>
        <end position="44"/>
    </location>
</feature>
<dbReference type="AlphaFoldDB" id="A0A1Y1UIU2"/>
<accession>A0A1Y1UIU2</accession>
<evidence type="ECO:0000256" key="1">
    <source>
        <dbReference type="SAM" id="MobiDB-lite"/>
    </source>
</evidence>
<keyword evidence="3" id="KW-1185">Reference proteome</keyword>
<comment type="caution">
    <text evidence="2">The sequence shown here is derived from an EMBL/GenBank/DDBJ whole genome shotgun (WGS) entry which is preliminary data.</text>
</comment>
<dbReference type="GeneID" id="33559971"/>
<evidence type="ECO:0000313" key="2">
    <source>
        <dbReference type="EMBL" id="ORX37983.1"/>
    </source>
</evidence>
<feature type="compositionally biased region" description="Polar residues" evidence="1">
    <location>
        <begin position="13"/>
        <end position="44"/>
    </location>
</feature>
<organism evidence="2 3">
    <name type="scientific">Kockovaella imperatae</name>
    <dbReference type="NCBI Taxonomy" id="4999"/>
    <lineage>
        <taxon>Eukaryota</taxon>
        <taxon>Fungi</taxon>
        <taxon>Dikarya</taxon>
        <taxon>Basidiomycota</taxon>
        <taxon>Agaricomycotina</taxon>
        <taxon>Tremellomycetes</taxon>
        <taxon>Tremellales</taxon>
        <taxon>Cuniculitremaceae</taxon>
        <taxon>Kockovaella</taxon>
    </lineage>
</organism>
<dbReference type="Proteomes" id="UP000193218">
    <property type="component" value="Unassembled WGS sequence"/>
</dbReference>
<dbReference type="InParanoid" id="A0A1Y1UIU2"/>
<gene>
    <name evidence="2" type="ORF">BD324DRAFT_650523</name>
</gene>
<reference evidence="2 3" key="1">
    <citation type="submission" date="2017-03" db="EMBL/GenBank/DDBJ databases">
        <title>Widespread Adenine N6-methylation of Active Genes in Fungi.</title>
        <authorList>
            <consortium name="DOE Joint Genome Institute"/>
            <person name="Mondo S.J."/>
            <person name="Dannebaum R.O."/>
            <person name="Kuo R.C."/>
            <person name="Louie K.B."/>
            <person name="Bewick A.J."/>
            <person name="Labutti K."/>
            <person name="Haridas S."/>
            <person name="Kuo A."/>
            <person name="Salamov A."/>
            <person name="Ahrendt S.R."/>
            <person name="Lau R."/>
            <person name="Bowen B.P."/>
            <person name="Lipzen A."/>
            <person name="Sullivan W."/>
            <person name="Andreopoulos W.B."/>
            <person name="Clum A."/>
            <person name="Lindquist E."/>
            <person name="Daum C."/>
            <person name="Northen T.R."/>
            <person name="Ramamoorthy G."/>
            <person name="Schmitz R.J."/>
            <person name="Gryganskyi A."/>
            <person name="Culley D."/>
            <person name="Magnuson J."/>
            <person name="James T.Y."/>
            <person name="O'Malley M.A."/>
            <person name="Stajich J.E."/>
            <person name="Spatafora J.W."/>
            <person name="Visel A."/>
            <person name="Grigoriev I.V."/>
        </authorList>
    </citation>
    <scope>NUCLEOTIDE SEQUENCE [LARGE SCALE GENOMIC DNA]</scope>
    <source>
        <strain evidence="2 3">NRRL Y-17943</strain>
    </source>
</reference>
<feature type="compositionally biased region" description="Basic and acidic residues" evidence="1">
    <location>
        <begin position="1"/>
        <end position="12"/>
    </location>
</feature>
<evidence type="ECO:0000313" key="3">
    <source>
        <dbReference type="Proteomes" id="UP000193218"/>
    </source>
</evidence>
<name>A0A1Y1UIU2_9TREE</name>
<dbReference type="RefSeq" id="XP_021871970.1">
    <property type="nucleotide sequence ID" value="XM_022018162.1"/>
</dbReference>
<protein>
    <submittedName>
        <fullName evidence="2">Uncharacterized protein</fullName>
    </submittedName>
</protein>
<sequence length="199" mass="22788">MSSQVKEEEHSSHTMSQYSVPPQHKSLQVTGTDPTDPSVTGSVESNIQLRYRELEESSDFKGEAAELMKEEWNLTDEAASRAAESLNKEVDLYLKSFKRQISERHSKRFPESGELALTMIYRGIKSVKLYRYETSEKTLALLYRFQAGSSGIANLPFRVTRSENDQWEVTFDQMAAQELKGGYQEHSRDEAIPSCFKCW</sequence>
<dbReference type="EMBL" id="NBSH01000005">
    <property type="protein sequence ID" value="ORX37983.1"/>
    <property type="molecule type" value="Genomic_DNA"/>
</dbReference>